<keyword evidence="4" id="KW-1185">Reference proteome</keyword>
<evidence type="ECO:0000313" key="4">
    <source>
        <dbReference type="Proteomes" id="UP000001635"/>
    </source>
</evidence>
<dbReference type="RefSeq" id="WP_014020927.1">
    <property type="nucleotide sequence ID" value="NC_015914.1"/>
</dbReference>
<keyword evidence="1" id="KW-0812">Transmembrane</keyword>
<accession>G0J2Q3</accession>
<proteinExistence type="predicted"/>
<dbReference type="InterPro" id="IPR017850">
    <property type="entry name" value="Alkaline_phosphatase_core_sf"/>
</dbReference>
<dbReference type="PANTHER" id="PTHR43751">
    <property type="entry name" value="SULFATASE"/>
    <property type="match status" value="1"/>
</dbReference>
<keyword evidence="1" id="KW-1133">Transmembrane helix</keyword>
<keyword evidence="1" id="KW-0472">Membrane</keyword>
<protein>
    <submittedName>
        <fullName evidence="3">Sulfatase</fullName>
    </submittedName>
</protein>
<dbReference type="Gene3D" id="3.40.720.10">
    <property type="entry name" value="Alkaline Phosphatase, subunit A"/>
    <property type="match status" value="1"/>
</dbReference>
<dbReference type="PANTHER" id="PTHR43751:SF1">
    <property type="entry name" value="SULFATASE ATSG-RELATED"/>
    <property type="match status" value="1"/>
</dbReference>
<evidence type="ECO:0000259" key="2">
    <source>
        <dbReference type="Pfam" id="PF00884"/>
    </source>
</evidence>
<feature type="transmembrane region" description="Helical" evidence="1">
    <location>
        <begin position="12"/>
        <end position="28"/>
    </location>
</feature>
<dbReference type="EMBL" id="CP002955">
    <property type="protein sequence ID" value="AEL26636.1"/>
    <property type="molecule type" value="Genomic_DNA"/>
</dbReference>
<dbReference type="AlphaFoldDB" id="G0J2Q3"/>
<organism evidence="3 4">
    <name type="scientific">Cyclobacterium marinum (strain ATCC 25205 / DSM 745 / LMG 13164 / NCIMB 1802)</name>
    <name type="common">Flectobacillus marinus</name>
    <dbReference type="NCBI Taxonomy" id="880070"/>
    <lineage>
        <taxon>Bacteria</taxon>
        <taxon>Pseudomonadati</taxon>
        <taxon>Bacteroidota</taxon>
        <taxon>Cytophagia</taxon>
        <taxon>Cytophagales</taxon>
        <taxon>Cyclobacteriaceae</taxon>
        <taxon>Cyclobacterium</taxon>
    </lineage>
</organism>
<dbReference type="Proteomes" id="UP000001635">
    <property type="component" value="Chromosome"/>
</dbReference>
<evidence type="ECO:0000256" key="1">
    <source>
        <dbReference type="SAM" id="Phobius"/>
    </source>
</evidence>
<dbReference type="STRING" id="880070.Cycma_2900"/>
<feature type="domain" description="Sulfatase N-terminal" evidence="2">
    <location>
        <begin position="39"/>
        <end position="306"/>
    </location>
</feature>
<dbReference type="OrthoDB" id="9789742at2"/>
<sequence length="515" mass="58389">MNDKVFKTPSLTYIFYGLILGTFFLGSCSEKPEDIRKRPNILLLMSDNHSWNHLSCYGDPVVKTPYIDSLAKRGLRFTNAYCAAPSCTSARASMLTGMDIWKLGEGANLWGTISSDFQVHTDLLEESGYLVGHQGKGWGPGNYEAGGWERNPAGNKFDRFQDFLDQREEEQPFTYWFSSRNPHRPYADNATKGTIDLSAIEVPTYLPDNDSVRMDMADYYAEIQSFDSEVGEFFETLKASGEMENTIIIVCSDNGWQMPRGLANLYTFGTKIPMVISMPERSSGARVINDFINLSDLAPTFLELAGLQIPKEMTAKSLLNILESDKSGTIEPERDFMVTGRERHAFVRNGGAGYGGRSIVTKDFLYIRNYEPEQWPAGDPPLYGDVDAHMLHYPSPTKEYMLRYRDNEHVKELFQLAFAKRPAEELFDLRTDPDQLNNVVDQEPYQNTRKMLADRLEAYLSKTGDPRVVGGEMKWMGAKYFMDRDKHPAPSINAQEVLGLKASYSYIEDSVKQEK</sequence>
<dbReference type="eggNOG" id="COG3119">
    <property type="taxonomic scope" value="Bacteria"/>
</dbReference>
<dbReference type="InterPro" id="IPR000917">
    <property type="entry name" value="Sulfatase_N"/>
</dbReference>
<name>G0J2Q3_CYCMS</name>
<dbReference type="HOGENOM" id="CLU_006332_9_3_10"/>
<dbReference type="InterPro" id="IPR052701">
    <property type="entry name" value="GAG_Ulvan_Degrading_Sulfatases"/>
</dbReference>
<evidence type="ECO:0000313" key="3">
    <source>
        <dbReference type="EMBL" id="AEL26636.1"/>
    </source>
</evidence>
<dbReference type="KEGG" id="cmr:Cycma_2900"/>
<dbReference type="CDD" id="cd16027">
    <property type="entry name" value="SGSH"/>
    <property type="match status" value="1"/>
</dbReference>
<gene>
    <name evidence="3" type="ordered locus">Cycma_2900</name>
</gene>
<dbReference type="SUPFAM" id="SSF53649">
    <property type="entry name" value="Alkaline phosphatase-like"/>
    <property type="match status" value="1"/>
</dbReference>
<dbReference type="PROSITE" id="PS51257">
    <property type="entry name" value="PROKAR_LIPOPROTEIN"/>
    <property type="match status" value="1"/>
</dbReference>
<dbReference type="Pfam" id="PF00884">
    <property type="entry name" value="Sulfatase"/>
    <property type="match status" value="1"/>
</dbReference>
<reference evidence="4" key="1">
    <citation type="submission" date="2011-07" db="EMBL/GenBank/DDBJ databases">
        <title>The complete genome of Cyclobacterium marinum DSM 745.</title>
        <authorList>
            <person name="Lucas S."/>
            <person name="Han J."/>
            <person name="Lapidus A."/>
            <person name="Bruce D."/>
            <person name="Goodwin L."/>
            <person name="Pitluck S."/>
            <person name="Peters L."/>
            <person name="Kyrpides N."/>
            <person name="Mavromatis K."/>
            <person name="Ivanova N."/>
            <person name="Ovchinnikova G."/>
            <person name="Chertkov O."/>
            <person name="Detter J.C."/>
            <person name="Tapia R."/>
            <person name="Han C."/>
            <person name="Land M."/>
            <person name="Hauser L."/>
            <person name="Markowitz V."/>
            <person name="Cheng J.-F."/>
            <person name="Hugenholtz P."/>
            <person name="Woyke T."/>
            <person name="Wu D."/>
            <person name="Tindall B."/>
            <person name="Schuetze A."/>
            <person name="Brambilla E."/>
            <person name="Klenk H.-P."/>
            <person name="Eisen J.A."/>
        </authorList>
    </citation>
    <scope>NUCLEOTIDE SEQUENCE [LARGE SCALE GENOMIC DNA]</scope>
    <source>
        <strain evidence="4">ATCC 25205 / DSM 745 / LMG 13164 / NCIMB 1802</strain>
    </source>
</reference>